<sequence>MTRHQITTGSDFERRFGYARAVVDGDWIFVSGTTGYDYDKNVLPATVETQTRKALANIARTLAETRASLADVVRVRYYVSDRAHVRRIAPILADTFGEIRPAATMVLCEMIEPEMMIEIEVTALRRSREPD</sequence>
<dbReference type="PANTHER" id="PTHR43857:SF1">
    <property type="entry name" value="YJGH FAMILY PROTEIN"/>
    <property type="match status" value="1"/>
</dbReference>
<dbReference type="RefSeq" id="WP_107989155.1">
    <property type="nucleotide sequence ID" value="NZ_QAYG01000001.1"/>
</dbReference>
<evidence type="ECO:0000313" key="1">
    <source>
        <dbReference type="EMBL" id="PTW63452.1"/>
    </source>
</evidence>
<dbReference type="SUPFAM" id="SSF55298">
    <property type="entry name" value="YjgF-like"/>
    <property type="match status" value="1"/>
</dbReference>
<keyword evidence="2" id="KW-1185">Reference proteome</keyword>
<dbReference type="OrthoDB" id="9799840at2"/>
<dbReference type="PANTHER" id="PTHR43857">
    <property type="entry name" value="BLR7761 PROTEIN"/>
    <property type="match status" value="1"/>
</dbReference>
<comment type="caution">
    <text evidence="1">The sequence shown here is derived from an EMBL/GenBank/DDBJ whole genome shotgun (WGS) entry which is preliminary data.</text>
</comment>
<dbReference type="CDD" id="cd06154">
    <property type="entry name" value="YjgF_YER057c_UK114_like_6"/>
    <property type="match status" value="1"/>
</dbReference>
<reference evidence="1 2" key="1">
    <citation type="submission" date="2018-04" db="EMBL/GenBank/DDBJ databases">
        <title>Genomic Encyclopedia of Archaeal and Bacterial Type Strains, Phase II (KMG-II): from individual species to whole genera.</title>
        <authorList>
            <person name="Goeker M."/>
        </authorList>
    </citation>
    <scope>NUCLEOTIDE SEQUENCE [LARGE SCALE GENOMIC DNA]</scope>
    <source>
        <strain evidence="1 2">DSM 23382</strain>
    </source>
</reference>
<proteinExistence type="predicted"/>
<name>A0A2T5VI69_9HYPH</name>
<dbReference type="Gene3D" id="3.30.1330.40">
    <property type="entry name" value="RutC-like"/>
    <property type="match status" value="1"/>
</dbReference>
<dbReference type="InterPro" id="IPR006175">
    <property type="entry name" value="YjgF/YER057c/UK114"/>
</dbReference>
<evidence type="ECO:0000313" key="2">
    <source>
        <dbReference type="Proteomes" id="UP000244081"/>
    </source>
</evidence>
<dbReference type="InterPro" id="IPR035959">
    <property type="entry name" value="RutC-like_sf"/>
</dbReference>
<dbReference type="EMBL" id="QAYG01000001">
    <property type="protein sequence ID" value="PTW63452.1"/>
    <property type="molecule type" value="Genomic_DNA"/>
</dbReference>
<dbReference type="Proteomes" id="UP000244081">
    <property type="component" value="Unassembled WGS sequence"/>
</dbReference>
<protein>
    <submittedName>
        <fullName evidence="1">Enamine deaminase RidA (YjgF/YER057c/UK114 family)</fullName>
    </submittedName>
</protein>
<organism evidence="1 2">
    <name type="scientific">Breoghania corrubedonensis</name>
    <dbReference type="NCBI Taxonomy" id="665038"/>
    <lineage>
        <taxon>Bacteria</taxon>
        <taxon>Pseudomonadati</taxon>
        <taxon>Pseudomonadota</taxon>
        <taxon>Alphaproteobacteria</taxon>
        <taxon>Hyphomicrobiales</taxon>
        <taxon>Stappiaceae</taxon>
        <taxon>Breoghania</taxon>
    </lineage>
</organism>
<gene>
    <name evidence="1" type="ORF">C8N35_1011506</name>
</gene>
<dbReference type="Pfam" id="PF01042">
    <property type="entry name" value="Ribonuc_L-PSP"/>
    <property type="match status" value="1"/>
</dbReference>
<accession>A0A2T5VI69</accession>
<dbReference type="AlphaFoldDB" id="A0A2T5VI69"/>